<evidence type="ECO:0000313" key="4">
    <source>
        <dbReference type="Proteomes" id="UP000772434"/>
    </source>
</evidence>
<feature type="domain" description="DUF6699" evidence="2">
    <location>
        <begin position="85"/>
        <end position="220"/>
    </location>
</feature>
<feature type="region of interest" description="Disordered" evidence="1">
    <location>
        <begin position="31"/>
        <end position="61"/>
    </location>
</feature>
<evidence type="ECO:0000256" key="1">
    <source>
        <dbReference type="SAM" id="MobiDB-lite"/>
    </source>
</evidence>
<accession>A0A9P5PVQ8</accession>
<proteinExistence type="predicted"/>
<dbReference type="Proteomes" id="UP000772434">
    <property type="component" value="Unassembled WGS sequence"/>
</dbReference>
<feature type="compositionally biased region" description="Low complexity" evidence="1">
    <location>
        <begin position="31"/>
        <end position="42"/>
    </location>
</feature>
<dbReference type="OrthoDB" id="3224413at2759"/>
<name>A0A9P5PVQ8_9AGAR</name>
<sequence>MPALTKHVRFSSINALYSPIPSTPYVFTSTATSSSSMSSEGSNHSKRRRHVSKLTTRPRPALAGPEPIVRIHYILAFSPYQHPSLSYDLCVHPSLVSTYIAPDVLAESATDPPVQSLIVMCPHLHWEFPINPTPSKSRKDSYVSVHDVLHELYRGLRATVHPSEYEALPSVEAVANVNEAYYSRCNSIVETKARLEEQAKGVKRVDFLMGRNRFLGLSKKTSRKGDSLVWELNVS</sequence>
<comment type="caution">
    <text evidence="3">The sequence shown here is derived from an EMBL/GenBank/DDBJ whole genome shotgun (WGS) entry which is preliminary data.</text>
</comment>
<dbReference type="InterPro" id="IPR046522">
    <property type="entry name" value="DUF6699"/>
</dbReference>
<protein>
    <recommendedName>
        <fullName evidence="2">DUF6699 domain-containing protein</fullName>
    </recommendedName>
</protein>
<dbReference type="Pfam" id="PF20415">
    <property type="entry name" value="DUF6699"/>
    <property type="match status" value="1"/>
</dbReference>
<reference evidence="3" key="1">
    <citation type="submission" date="2020-11" db="EMBL/GenBank/DDBJ databases">
        <authorList>
            <consortium name="DOE Joint Genome Institute"/>
            <person name="Ahrendt S."/>
            <person name="Riley R."/>
            <person name="Andreopoulos W."/>
            <person name="Labutti K."/>
            <person name="Pangilinan J."/>
            <person name="Ruiz-Duenas F.J."/>
            <person name="Barrasa J.M."/>
            <person name="Sanchez-Garcia M."/>
            <person name="Camarero S."/>
            <person name="Miyauchi S."/>
            <person name="Serrano A."/>
            <person name="Linde D."/>
            <person name="Babiker R."/>
            <person name="Drula E."/>
            <person name="Ayuso-Fernandez I."/>
            <person name="Pacheco R."/>
            <person name="Padilla G."/>
            <person name="Ferreira P."/>
            <person name="Barriuso J."/>
            <person name="Kellner H."/>
            <person name="Castanera R."/>
            <person name="Alfaro M."/>
            <person name="Ramirez L."/>
            <person name="Pisabarro A.G."/>
            <person name="Kuo A."/>
            <person name="Tritt A."/>
            <person name="Lipzen A."/>
            <person name="He G."/>
            <person name="Yan M."/>
            <person name="Ng V."/>
            <person name="Cullen D."/>
            <person name="Martin F."/>
            <person name="Rosso M.-N."/>
            <person name="Henrissat B."/>
            <person name="Hibbett D."/>
            <person name="Martinez A.T."/>
            <person name="Grigoriev I.V."/>
        </authorList>
    </citation>
    <scope>NUCLEOTIDE SEQUENCE</scope>
    <source>
        <strain evidence="3">AH 40177</strain>
    </source>
</reference>
<organism evidence="3 4">
    <name type="scientific">Rhodocollybia butyracea</name>
    <dbReference type="NCBI Taxonomy" id="206335"/>
    <lineage>
        <taxon>Eukaryota</taxon>
        <taxon>Fungi</taxon>
        <taxon>Dikarya</taxon>
        <taxon>Basidiomycota</taxon>
        <taxon>Agaricomycotina</taxon>
        <taxon>Agaricomycetes</taxon>
        <taxon>Agaricomycetidae</taxon>
        <taxon>Agaricales</taxon>
        <taxon>Marasmiineae</taxon>
        <taxon>Omphalotaceae</taxon>
        <taxon>Rhodocollybia</taxon>
    </lineage>
</organism>
<keyword evidence="4" id="KW-1185">Reference proteome</keyword>
<evidence type="ECO:0000313" key="3">
    <source>
        <dbReference type="EMBL" id="KAF9070179.1"/>
    </source>
</evidence>
<dbReference type="AlphaFoldDB" id="A0A9P5PVQ8"/>
<evidence type="ECO:0000259" key="2">
    <source>
        <dbReference type="Pfam" id="PF20415"/>
    </source>
</evidence>
<gene>
    <name evidence="3" type="ORF">BDP27DRAFT_1362883</name>
</gene>
<dbReference type="EMBL" id="JADNRY010000044">
    <property type="protein sequence ID" value="KAF9070179.1"/>
    <property type="molecule type" value="Genomic_DNA"/>
</dbReference>